<dbReference type="GO" id="GO:0005829">
    <property type="term" value="C:cytosol"/>
    <property type="evidence" value="ECO:0007669"/>
    <property type="project" value="UniProtKB-SubCell"/>
</dbReference>
<dbReference type="PROSITE" id="PS51678">
    <property type="entry name" value="SAM_MT_PRMT"/>
    <property type="match status" value="1"/>
</dbReference>
<dbReference type="InterPro" id="IPR036236">
    <property type="entry name" value="Znf_C2H2_sf"/>
</dbReference>
<dbReference type="OrthoDB" id="7848332at2759"/>
<feature type="region of interest" description="Disordered" evidence="13">
    <location>
        <begin position="1"/>
        <end position="36"/>
    </location>
</feature>
<feature type="region of interest" description="Disordered" evidence="13">
    <location>
        <begin position="133"/>
        <end position="153"/>
    </location>
</feature>
<dbReference type="InterPro" id="IPR055135">
    <property type="entry name" value="PRMT_dom"/>
</dbReference>
<dbReference type="EC" id="2.1.1.319" evidence="2"/>
<sequence>MSAPTIVHLSPSDAVDEGSDSASLSSDSNDEEETFSDWVDDARPCQSLFDAKKELPNAEQAFEWDKKQFGVDIREVSRRLGLEADVYGWIRLVNWIRREKPTPESVLALQDAKGFEGEEYLKPVVEDDPVLQFQGGGENWSDSESEGPTASAEKRVAQLEKKLAVAKQEFADYRSLVGRQLGGDFAALRAAFDEPGPSKKDLKAATDDDSHYFDSYGENDIHAVMLQDKVRTSTYAQFILSNSALFSGATVLDVGCGTGILSLFAARAGAKRVYAVDASKGIVSRAKEIVKVNKLDEIITVVEGKVEDVVLPGLEQGEKVDVIISEWMGYALLYESMLDSVLVARDRFLKPGGVMAPSQCRMMLALCDPVEVRKERVEFWDDVYGFDLSVMQAPVYTDSVVDIIPPTALLSSAACIKDLHLSTLSPSQLNFAAAFTLTSTADKRQKVHAFVLYFDTFFLPSSGALDSAEQVKIIREGDAILADVWPLGAGVGRPVPLRRASTKSSTLSPTVERSVPPEITSFSTGPQSVPTHWKQTLFLLKEPVGVVEGTKISGTFHCTKSDVNSRELDVEIHYHVVPQDAEGGKVETVVQMYKVR</sequence>
<evidence type="ECO:0000259" key="14">
    <source>
        <dbReference type="Pfam" id="PF21137"/>
    </source>
</evidence>
<keyword evidence="3" id="KW-0963">Cytoplasm</keyword>
<evidence type="ECO:0000256" key="8">
    <source>
        <dbReference type="ARBA" id="ARBA00022771"/>
    </source>
</evidence>
<dbReference type="GeneID" id="59351382"/>
<keyword evidence="6 12" id="KW-0949">S-adenosyl-L-methionine</keyword>
<dbReference type="Gene3D" id="2.70.160.11">
    <property type="entry name" value="Hnrnp arginine n-methyltransferase1"/>
    <property type="match status" value="1"/>
</dbReference>
<evidence type="ECO:0000256" key="11">
    <source>
        <dbReference type="ARBA" id="ARBA00049303"/>
    </source>
</evidence>
<feature type="domain" description="Protein arginine N-methyltransferase" evidence="15">
    <location>
        <begin position="363"/>
        <end position="461"/>
    </location>
</feature>
<evidence type="ECO:0000256" key="5">
    <source>
        <dbReference type="ARBA" id="ARBA00022679"/>
    </source>
</evidence>
<accession>A0A8H6S5C3</accession>
<keyword evidence="4 12" id="KW-0489">Methyltransferase</keyword>
<evidence type="ECO:0000256" key="1">
    <source>
        <dbReference type="ARBA" id="ARBA00004514"/>
    </source>
</evidence>
<dbReference type="FunFam" id="3.40.50.150:FF:000003">
    <property type="entry name" value="Blast:Protein arginine N-methyltransferase 1"/>
    <property type="match status" value="1"/>
</dbReference>
<dbReference type="Pfam" id="PF22528">
    <property type="entry name" value="PRMT_C"/>
    <property type="match status" value="2"/>
</dbReference>
<keyword evidence="5 12" id="KW-0808">Transferase</keyword>
<proteinExistence type="predicted"/>
<keyword evidence="9" id="KW-0862">Zinc</keyword>
<feature type="domain" description="Protein arginine N-methyltransferase 3-like C2H2 zinc finger" evidence="14">
    <location>
        <begin position="84"/>
        <end position="123"/>
    </location>
</feature>
<name>A0A8H6S5C3_9AGAR</name>
<protein>
    <recommendedName>
        <fullName evidence="2">type I protein arginine methyltransferase</fullName>
        <ecNumber evidence="2">2.1.1.319</ecNumber>
    </recommendedName>
</protein>
<evidence type="ECO:0000256" key="9">
    <source>
        <dbReference type="ARBA" id="ARBA00022833"/>
    </source>
</evidence>
<feature type="region of interest" description="Disordered" evidence="13">
    <location>
        <begin position="501"/>
        <end position="527"/>
    </location>
</feature>
<dbReference type="GO" id="GO:0032259">
    <property type="term" value="P:methylation"/>
    <property type="evidence" value="ECO:0007669"/>
    <property type="project" value="UniProtKB-KW"/>
</dbReference>
<dbReference type="InterPro" id="IPR029063">
    <property type="entry name" value="SAM-dependent_MTases_sf"/>
</dbReference>
<dbReference type="GO" id="GO:0008270">
    <property type="term" value="F:zinc ion binding"/>
    <property type="evidence" value="ECO:0007669"/>
    <property type="project" value="UniProtKB-KW"/>
</dbReference>
<dbReference type="GO" id="GO:0042054">
    <property type="term" value="F:histone methyltransferase activity"/>
    <property type="evidence" value="ECO:0007669"/>
    <property type="project" value="TreeGrafter"/>
</dbReference>
<dbReference type="RefSeq" id="XP_037214834.1">
    <property type="nucleotide sequence ID" value="XM_037368866.1"/>
</dbReference>
<evidence type="ECO:0000259" key="15">
    <source>
        <dbReference type="Pfam" id="PF22528"/>
    </source>
</evidence>
<evidence type="ECO:0000256" key="4">
    <source>
        <dbReference type="ARBA" id="ARBA00022603"/>
    </source>
</evidence>
<comment type="catalytic activity">
    <reaction evidence="11">
        <text>L-arginyl-[protein] + S-adenosyl-L-methionine = N(omega)-methyl-L-arginyl-[protein] + S-adenosyl-L-homocysteine + H(+)</text>
        <dbReference type="Rhea" id="RHEA:48100"/>
        <dbReference type="Rhea" id="RHEA-COMP:10532"/>
        <dbReference type="Rhea" id="RHEA-COMP:11990"/>
        <dbReference type="ChEBI" id="CHEBI:15378"/>
        <dbReference type="ChEBI" id="CHEBI:29965"/>
        <dbReference type="ChEBI" id="CHEBI:57856"/>
        <dbReference type="ChEBI" id="CHEBI:59789"/>
        <dbReference type="ChEBI" id="CHEBI:65280"/>
    </reaction>
    <physiologicalReaction direction="left-to-right" evidence="11">
        <dbReference type="Rhea" id="RHEA:48101"/>
    </physiologicalReaction>
</comment>
<dbReference type="Pfam" id="PF06325">
    <property type="entry name" value="PrmA"/>
    <property type="match status" value="1"/>
</dbReference>
<reference evidence="16" key="1">
    <citation type="submission" date="2020-05" db="EMBL/GenBank/DDBJ databases">
        <title>Mycena genomes resolve the evolution of fungal bioluminescence.</title>
        <authorList>
            <person name="Tsai I.J."/>
        </authorList>
    </citation>
    <scope>NUCLEOTIDE SEQUENCE</scope>
    <source>
        <strain evidence="16">171206Taipei</strain>
    </source>
</reference>
<evidence type="ECO:0000313" key="17">
    <source>
        <dbReference type="Proteomes" id="UP000636479"/>
    </source>
</evidence>
<evidence type="ECO:0000256" key="3">
    <source>
        <dbReference type="ARBA" id="ARBA00022490"/>
    </source>
</evidence>
<dbReference type="GO" id="GO:0035242">
    <property type="term" value="F:protein-arginine omega-N asymmetric methyltransferase activity"/>
    <property type="evidence" value="ECO:0007669"/>
    <property type="project" value="UniProtKB-EC"/>
</dbReference>
<comment type="caution">
    <text evidence="16">The sequence shown here is derived from an EMBL/GenBank/DDBJ whole genome shotgun (WGS) entry which is preliminary data.</text>
</comment>
<evidence type="ECO:0000313" key="16">
    <source>
        <dbReference type="EMBL" id="KAF7292107.1"/>
    </source>
</evidence>
<dbReference type="InterPro" id="IPR049482">
    <property type="entry name" value="ANM3-like_C2H2_Zf"/>
</dbReference>
<dbReference type="SUPFAM" id="SSF57667">
    <property type="entry name" value="beta-beta-alpha zinc fingers"/>
    <property type="match status" value="1"/>
</dbReference>
<dbReference type="GO" id="GO:0005634">
    <property type="term" value="C:nucleus"/>
    <property type="evidence" value="ECO:0007669"/>
    <property type="project" value="TreeGrafter"/>
</dbReference>
<dbReference type="Gene3D" id="3.40.50.150">
    <property type="entry name" value="Vaccinia Virus protein VP39"/>
    <property type="match status" value="1"/>
</dbReference>
<dbReference type="Pfam" id="PF21137">
    <property type="entry name" value="ANM3_C2H2_Zf"/>
    <property type="match status" value="1"/>
</dbReference>
<evidence type="ECO:0000256" key="7">
    <source>
        <dbReference type="ARBA" id="ARBA00022723"/>
    </source>
</evidence>
<feature type="domain" description="Protein arginine N-methyltransferase" evidence="15">
    <location>
        <begin position="520"/>
        <end position="576"/>
    </location>
</feature>
<evidence type="ECO:0000256" key="10">
    <source>
        <dbReference type="ARBA" id="ARBA00047384"/>
    </source>
</evidence>
<evidence type="ECO:0000256" key="2">
    <source>
        <dbReference type="ARBA" id="ARBA00011925"/>
    </source>
</evidence>
<gene>
    <name evidence="16" type="ORF">MIND_01237400</name>
</gene>
<keyword evidence="7" id="KW-0479">Metal-binding</keyword>
<evidence type="ECO:0000256" key="13">
    <source>
        <dbReference type="SAM" id="MobiDB-lite"/>
    </source>
</evidence>
<comment type="subcellular location">
    <subcellularLocation>
        <location evidence="1">Cytoplasm</location>
        <location evidence="1">Cytosol</location>
    </subcellularLocation>
</comment>
<feature type="compositionally biased region" description="Polar residues" evidence="13">
    <location>
        <begin position="502"/>
        <end position="511"/>
    </location>
</feature>
<dbReference type="SUPFAM" id="SSF53335">
    <property type="entry name" value="S-adenosyl-L-methionine-dependent methyltransferases"/>
    <property type="match status" value="1"/>
</dbReference>
<dbReference type="AlphaFoldDB" id="A0A8H6S5C3"/>
<keyword evidence="17" id="KW-1185">Reference proteome</keyword>
<organism evidence="16 17">
    <name type="scientific">Mycena indigotica</name>
    <dbReference type="NCBI Taxonomy" id="2126181"/>
    <lineage>
        <taxon>Eukaryota</taxon>
        <taxon>Fungi</taxon>
        <taxon>Dikarya</taxon>
        <taxon>Basidiomycota</taxon>
        <taxon>Agaricomycotina</taxon>
        <taxon>Agaricomycetes</taxon>
        <taxon>Agaricomycetidae</taxon>
        <taxon>Agaricales</taxon>
        <taxon>Marasmiineae</taxon>
        <taxon>Mycenaceae</taxon>
        <taxon>Mycena</taxon>
    </lineage>
</organism>
<evidence type="ECO:0000256" key="12">
    <source>
        <dbReference type="PROSITE-ProRule" id="PRU01015"/>
    </source>
</evidence>
<dbReference type="Proteomes" id="UP000636479">
    <property type="component" value="Unassembled WGS sequence"/>
</dbReference>
<dbReference type="PANTHER" id="PTHR11006">
    <property type="entry name" value="PROTEIN ARGININE N-METHYLTRANSFERASE"/>
    <property type="match status" value="1"/>
</dbReference>
<comment type="catalytic activity">
    <reaction evidence="10">
        <text>L-arginyl-[protein] + 2 S-adenosyl-L-methionine = N(omega),N(omega)-dimethyl-L-arginyl-[protein] + 2 S-adenosyl-L-homocysteine + 2 H(+)</text>
        <dbReference type="Rhea" id="RHEA:48096"/>
        <dbReference type="Rhea" id="RHEA-COMP:10532"/>
        <dbReference type="Rhea" id="RHEA-COMP:11991"/>
        <dbReference type="ChEBI" id="CHEBI:15378"/>
        <dbReference type="ChEBI" id="CHEBI:29965"/>
        <dbReference type="ChEBI" id="CHEBI:57856"/>
        <dbReference type="ChEBI" id="CHEBI:59789"/>
        <dbReference type="ChEBI" id="CHEBI:61897"/>
        <dbReference type="EC" id="2.1.1.319"/>
    </reaction>
    <physiologicalReaction direction="left-to-right" evidence="10">
        <dbReference type="Rhea" id="RHEA:48097"/>
    </physiologicalReaction>
</comment>
<dbReference type="EMBL" id="JACAZF010000012">
    <property type="protein sequence ID" value="KAF7292107.1"/>
    <property type="molecule type" value="Genomic_DNA"/>
</dbReference>
<dbReference type="CDD" id="cd02440">
    <property type="entry name" value="AdoMet_MTases"/>
    <property type="match status" value="1"/>
</dbReference>
<keyword evidence="8" id="KW-0863">Zinc-finger</keyword>
<evidence type="ECO:0000256" key="6">
    <source>
        <dbReference type="ARBA" id="ARBA00022691"/>
    </source>
</evidence>
<dbReference type="InterPro" id="IPR025799">
    <property type="entry name" value="Arg_MeTrfase"/>
</dbReference>
<dbReference type="PANTHER" id="PTHR11006:SF53">
    <property type="entry name" value="PROTEIN ARGININE N-METHYLTRANSFERASE 3"/>
    <property type="match status" value="1"/>
</dbReference>